<dbReference type="KEGG" id="vpy:HZI73_21315"/>
<dbReference type="Pfam" id="PF02836">
    <property type="entry name" value="Glyco_hydro_2_C"/>
    <property type="match status" value="1"/>
</dbReference>
<evidence type="ECO:0000313" key="9">
    <source>
        <dbReference type="EMBL" id="QUI24682.1"/>
    </source>
</evidence>
<proteinExistence type="inferred from homology"/>
<feature type="domain" description="DUF4982" evidence="7">
    <location>
        <begin position="637"/>
        <end position="693"/>
    </location>
</feature>
<dbReference type="Gene3D" id="2.60.120.260">
    <property type="entry name" value="Galactose-binding domain-like"/>
    <property type="match status" value="1"/>
</dbReference>
<evidence type="ECO:0000313" key="10">
    <source>
        <dbReference type="Proteomes" id="UP000683246"/>
    </source>
</evidence>
<dbReference type="InterPro" id="IPR006103">
    <property type="entry name" value="Glyco_hydro_2_cat"/>
</dbReference>
<dbReference type="InterPro" id="IPR013783">
    <property type="entry name" value="Ig-like_fold"/>
</dbReference>
<keyword evidence="2 9" id="KW-0378">Hydrolase</keyword>
<dbReference type="InterPro" id="IPR036156">
    <property type="entry name" value="Beta-gal/glucu_dom_sf"/>
</dbReference>
<accession>A0A8J8MNJ0</accession>
<keyword evidence="10" id="KW-1185">Reference proteome</keyword>
<organism evidence="9 10">
    <name type="scientific">Vallitalea pronyensis</name>
    <dbReference type="NCBI Taxonomy" id="1348613"/>
    <lineage>
        <taxon>Bacteria</taxon>
        <taxon>Bacillati</taxon>
        <taxon>Bacillota</taxon>
        <taxon>Clostridia</taxon>
        <taxon>Lachnospirales</taxon>
        <taxon>Vallitaleaceae</taxon>
        <taxon>Vallitalea</taxon>
    </lineage>
</organism>
<dbReference type="InterPro" id="IPR017853">
    <property type="entry name" value="GH"/>
</dbReference>
<dbReference type="Pfam" id="PF00703">
    <property type="entry name" value="Glyco_hydro_2"/>
    <property type="match status" value="1"/>
</dbReference>
<dbReference type="Pfam" id="PF18565">
    <property type="entry name" value="Glyco_hydro2_C5"/>
    <property type="match status" value="1"/>
</dbReference>
<dbReference type="InterPro" id="IPR006104">
    <property type="entry name" value="Glyco_hydro_2_N"/>
</dbReference>
<dbReference type="EMBL" id="CP058649">
    <property type="protein sequence ID" value="QUI24682.1"/>
    <property type="molecule type" value="Genomic_DNA"/>
</dbReference>
<dbReference type="InterPro" id="IPR032311">
    <property type="entry name" value="DUF4982"/>
</dbReference>
<feature type="domain" description="Glycosyl hydrolases family 2 sugar binding" evidence="6">
    <location>
        <begin position="67"/>
        <end position="178"/>
    </location>
</feature>
<dbReference type="PANTHER" id="PTHR42732">
    <property type="entry name" value="BETA-GALACTOSIDASE"/>
    <property type="match status" value="1"/>
</dbReference>
<evidence type="ECO:0000259" key="4">
    <source>
        <dbReference type="Pfam" id="PF00703"/>
    </source>
</evidence>
<dbReference type="InterPro" id="IPR040605">
    <property type="entry name" value="Glyco_hydro2_dom5"/>
</dbReference>
<dbReference type="AlphaFoldDB" id="A0A8J8MNJ0"/>
<evidence type="ECO:0000259" key="7">
    <source>
        <dbReference type="Pfam" id="PF16355"/>
    </source>
</evidence>
<dbReference type="GO" id="GO:0005975">
    <property type="term" value="P:carbohydrate metabolic process"/>
    <property type="evidence" value="ECO:0007669"/>
    <property type="project" value="InterPro"/>
</dbReference>
<dbReference type="Gene3D" id="2.60.40.10">
    <property type="entry name" value="Immunoglobulins"/>
    <property type="match status" value="3"/>
</dbReference>
<evidence type="ECO:0000259" key="5">
    <source>
        <dbReference type="Pfam" id="PF02836"/>
    </source>
</evidence>
<dbReference type="PANTHER" id="PTHR42732:SF1">
    <property type="entry name" value="BETA-MANNOSIDASE"/>
    <property type="match status" value="1"/>
</dbReference>
<dbReference type="SUPFAM" id="SSF51445">
    <property type="entry name" value="(Trans)glycosidases"/>
    <property type="match status" value="1"/>
</dbReference>
<feature type="domain" description="Glycoside hydrolase family 2 catalytic" evidence="5">
    <location>
        <begin position="312"/>
        <end position="462"/>
    </location>
</feature>
<evidence type="ECO:0000256" key="1">
    <source>
        <dbReference type="ARBA" id="ARBA00007401"/>
    </source>
</evidence>
<dbReference type="SUPFAM" id="SSF49303">
    <property type="entry name" value="beta-Galactosidase/glucuronidase domain"/>
    <property type="match status" value="1"/>
</dbReference>
<evidence type="ECO:0000259" key="6">
    <source>
        <dbReference type="Pfam" id="PF02837"/>
    </source>
</evidence>
<dbReference type="GO" id="GO:0004553">
    <property type="term" value="F:hydrolase activity, hydrolyzing O-glycosyl compounds"/>
    <property type="evidence" value="ECO:0007669"/>
    <property type="project" value="InterPro"/>
</dbReference>
<dbReference type="Pfam" id="PF16355">
    <property type="entry name" value="DUF4982"/>
    <property type="match status" value="1"/>
</dbReference>
<dbReference type="InterPro" id="IPR008979">
    <property type="entry name" value="Galactose-bd-like_sf"/>
</dbReference>
<dbReference type="Pfam" id="PF02837">
    <property type="entry name" value="Glyco_hydro_2_N"/>
    <property type="match status" value="1"/>
</dbReference>
<dbReference type="Proteomes" id="UP000683246">
    <property type="component" value="Chromosome"/>
</dbReference>
<evidence type="ECO:0000256" key="3">
    <source>
        <dbReference type="ARBA" id="ARBA00023295"/>
    </source>
</evidence>
<sequence length="843" mass="96446">MKKRMAYNMNFDWQYHDGDLETTAYESVHETRFKSPIWMKAGNCGVAKWGYDTSHWDNINVPHDFRVYRGEYDPENVPEPEGFLKMGIVWYRKAFFVDKSHEGKCISIEFDGVYRDSEIYVNGHFVGRHLSGYTSFHYDISDVIRYGQPNVVAVRVNATNYEGWWYEAAGIYRDVRLVITEPIYVKKDGIFVRTYMPMNSSKLFRERKEIPSVLLKADIDMGNDTSYEGMLKVEIEVVDPYGVSVMSNYDTVKVDAYEDKIITLEDVIIGPKLWDIDSPRLYTLFVTIKKDDQVMDTQTLTFGIKDVQFTSQKGIYLNGRSIKIQGVCVHDDFAAVGGALTESTIRHKIQILKNMGCNAYRCSHNPPSPYLLKACDDIGILVMDEVRLMSTADEYIQQMTDLFKRDRNHASIFIWSIGNEEMNIHGTPTGVRIMKKLQRLAHRLDDTRPITYGNNCNWYDITKFHENHDFHIDVFGFNYYVNRQFDLYDKIHAEYPDRCILGTENGSGQSTRGQYLPREEELNPGYYSERSKTTSIWANPKRKYNVSAYTESYPLWGSTPLETLKAADKNYVAGYFVWTGFDYRGEIFPFTWPSVISRYGIIDLCGFMKDSGHQYRVHWTKEPSIHLMPHWTFDCVGEEIEVVITANTQEIEFICNGTSYGRKPIAPFEAAHYFVHYEPGEIIALGYNDGIEVVRESHKTASEPKCIQLQLVSDYALRANGEDTIMVQVKVLDAFGIDNPSASNRIDFQVEGVGEIVGCGNGDPLCHDHDHNHHRALFNGLALVVLKTTRQTGTIRLTASSDGLMSDTMYIQVTEKADDQLVPAVKDATLEVYDTKDAADGGL</sequence>
<dbReference type="InterPro" id="IPR006101">
    <property type="entry name" value="Glyco_hydro_2"/>
</dbReference>
<dbReference type="RefSeq" id="WP_212695376.1">
    <property type="nucleotide sequence ID" value="NZ_CP058649.1"/>
</dbReference>
<gene>
    <name evidence="9" type="ORF">HZI73_21315</name>
</gene>
<feature type="domain" description="Glycoside hydrolase family 2 immunoglobulin-like beta-sandwich" evidence="4">
    <location>
        <begin position="212"/>
        <end position="305"/>
    </location>
</feature>
<dbReference type="InterPro" id="IPR051913">
    <property type="entry name" value="GH2_Domain-Containing"/>
</dbReference>
<evidence type="ECO:0000259" key="8">
    <source>
        <dbReference type="Pfam" id="PF18565"/>
    </source>
</evidence>
<dbReference type="SUPFAM" id="SSF49785">
    <property type="entry name" value="Galactose-binding domain-like"/>
    <property type="match status" value="1"/>
</dbReference>
<dbReference type="InterPro" id="IPR006102">
    <property type="entry name" value="Ig-like_GH2"/>
</dbReference>
<feature type="domain" description="Glycoside hydrolase family 2" evidence="8">
    <location>
        <begin position="715"/>
        <end position="808"/>
    </location>
</feature>
<name>A0A8J8MNJ0_9FIRM</name>
<reference evidence="9" key="1">
    <citation type="submission" date="2020-07" db="EMBL/GenBank/DDBJ databases">
        <title>Vallitalea pronyensis genome.</title>
        <authorList>
            <person name="Postec A."/>
        </authorList>
    </citation>
    <scope>NUCLEOTIDE SEQUENCE</scope>
    <source>
        <strain evidence="9">FatNI3</strain>
    </source>
</reference>
<dbReference type="PRINTS" id="PR00132">
    <property type="entry name" value="GLHYDRLASE2"/>
</dbReference>
<dbReference type="InterPro" id="IPR023232">
    <property type="entry name" value="Glyco_hydro_2_AS"/>
</dbReference>
<evidence type="ECO:0000256" key="2">
    <source>
        <dbReference type="ARBA" id="ARBA00022801"/>
    </source>
</evidence>
<dbReference type="Gene3D" id="3.20.20.80">
    <property type="entry name" value="Glycosidases"/>
    <property type="match status" value="1"/>
</dbReference>
<keyword evidence="3" id="KW-0326">Glycosidase</keyword>
<protein>
    <submittedName>
        <fullName evidence="9">Glycoside hydrolase family 2 protein</fullName>
    </submittedName>
</protein>
<comment type="similarity">
    <text evidence="1">Belongs to the glycosyl hydrolase 2 family.</text>
</comment>
<dbReference type="PROSITE" id="PS00608">
    <property type="entry name" value="GLYCOSYL_HYDROL_F2_2"/>
    <property type="match status" value="1"/>
</dbReference>